<reference evidence="1" key="1">
    <citation type="submission" date="2019-12" db="EMBL/GenBank/DDBJ databases">
        <title>Novel species isolated from a subtropical stream in China.</title>
        <authorList>
            <person name="Lu H."/>
        </authorList>
    </citation>
    <scope>NUCLEOTIDE SEQUENCE [LARGE SCALE GENOMIC DNA]</scope>
    <source>
        <strain evidence="1">FT93W</strain>
    </source>
</reference>
<sequence>MNVIAAAVTAVIALAIASKMATALPRRYRARNCQSSAWLQAFPDTRLQDVREFLLLCTQSFSFKGRQKLLFGPGDRLQEIYRSQSRHRRGNRQPFDTLESELLARYGVELAPLWSEHLTLGDLYAQVKLHQGGRPA</sequence>
<dbReference type="RefSeq" id="WP_161035025.1">
    <property type="nucleotide sequence ID" value="NZ_WWCL01000002.1"/>
</dbReference>
<gene>
    <name evidence="1" type="ORF">GTP23_10045</name>
</gene>
<accession>A0A845HWA4</accession>
<dbReference type="Proteomes" id="UP000444316">
    <property type="component" value="Unassembled WGS sequence"/>
</dbReference>
<evidence type="ECO:0000313" key="2">
    <source>
        <dbReference type="Proteomes" id="UP000444316"/>
    </source>
</evidence>
<proteinExistence type="predicted"/>
<evidence type="ECO:0000313" key="1">
    <source>
        <dbReference type="EMBL" id="MYN45390.1"/>
    </source>
</evidence>
<name>A0A845HWA4_9BURK</name>
<organism evidence="1 2">
    <name type="scientific">Duganella fentianensis</name>
    <dbReference type="NCBI Taxonomy" id="2692177"/>
    <lineage>
        <taxon>Bacteria</taxon>
        <taxon>Pseudomonadati</taxon>
        <taxon>Pseudomonadota</taxon>
        <taxon>Betaproteobacteria</taxon>
        <taxon>Burkholderiales</taxon>
        <taxon>Oxalobacteraceae</taxon>
        <taxon>Telluria group</taxon>
        <taxon>Duganella</taxon>
    </lineage>
</organism>
<comment type="caution">
    <text evidence="1">The sequence shown here is derived from an EMBL/GenBank/DDBJ whole genome shotgun (WGS) entry which is preliminary data.</text>
</comment>
<dbReference type="AlphaFoldDB" id="A0A845HWA4"/>
<protein>
    <submittedName>
        <fullName evidence="1">Uncharacterized protein</fullName>
    </submittedName>
</protein>
<keyword evidence="2" id="KW-1185">Reference proteome</keyword>
<dbReference type="EMBL" id="WWCL01000002">
    <property type="protein sequence ID" value="MYN45390.1"/>
    <property type="molecule type" value="Genomic_DNA"/>
</dbReference>